<evidence type="ECO:0000256" key="7">
    <source>
        <dbReference type="ARBA" id="ARBA00022989"/>
    </source>
</evidence>
<evidence type="ECO:0000313" key="11">
    <source>
        <dbReference type="EMBL" id="SAL34606.1"/>
    </source>
</evidence>
<dbReference type="PROSITE" id="PS50928">
    <property type="entry name" value="ABC_TM1"/>
    <property type="match status" value="1"/>
</dbReference>
<dbReference type="AlphaFoldDB" id="A0A158GR69"/>
<keyword evidence="8 9" id="KW-0472">Membrane</keyword>
<dbReference type="NCBIfam" id="TIGR01726">
    <property type="entry name" value="HEQRo_perm_3TM"/>
    <property type="match status" value="1"/>
</dbReference>
<feature type="transmembrane region" description="Helical" evidence="9">
    <location>
        <begin position="47"/>
        <end position="69"/>
    </location>
</feature>
<dbReference type="CDD" id="cd06261">
    <property type="entry name" value="TM_PBP2"/>
    <property type="match status" value="1"/>
</dbReference>
<evidence type="ECO:0000256" key="2">
    <source>
        <dbReference type="ARBA" id="ARBA00010072"/>
    </source>
</evidence>
<dbReference type="PANTHER" id="PTHR30614:SF0">
    <property type="entry name" value="L-CYSTINE TRANSPORT SYSTEM PERMEASE PROTEIN TCYL"/>
    <property type="match status" value="1"/>
</dbReference>
<evidence type="ECO:0000256" key="8">
    <source>
        <dbReference type="ARBA" id="ARBA00023136"/>
    </source>
</evidence>
<dbReference type="Proteomes" id="UP000054740">
    <property type="component" value="Unassembled WGS sequence"/>
</dbReference>
<evidence type="ECO:0000259" key="10">
    <source>
        <dbReference type="PROSITE" id="PS50928"/>
    </source>
</evidence>
<dbReference type="InterPro" id="IPR043429">
    <property type="entry name" value="ArtM/GltK/GlnP/TcyL/YhdX-like"/>
</dbReference>
<sequence length="213" mass="22548">MSITLSALLSGVPWTIAVTSVSFVVGAVAGLPICAMRVSKNVIARSVANVFIVACRSIPPIVLLFFIFFGVGNGFLAMSGFTAAVIGLGLITAANMSEIYRGSLAAIHPGQFEASRALNLSKAQQFRDVILPQLGRIALPSAGTYLIGLLKDSAIASTIGVGELAFQAYHLSQETFRGLSIYAETALLYILLSLPVAYLARRADAHMRSKVSR</sequence>
<keyword evidence="5 9" id="KW-0812">Transmembrane</keyword>
<feature type="transmembrane region" description="Helical" evidence="9">
    <location>
        <begin position="179"/>
        <end position="200"/>
    </location>
</feature>
<dbReference type="PANTHER" id="PTHR30614">
    <property type="entry name" value="MEMBRANE COMPONENT OF AMINO ACID ABC TRANSPORTER"/>
    <property type="match status" value="1"/>
</dbReference>
<evidence type="ECO:0000256" key="6">
    <source>
        <dbReference type="ARBA" id="ARBA00022970"/>
    </source>
</evidence>
<name>A0A158GR69_CABCO</name>
<evidence type="ECO:0000256" key="4">
    <source>
        <dbReference type="ARBA" id="ARBA00022475"/>
    </source>
</evidence>
<dbReference type="GO" id="GO:0006865">
    <property type="term" value="P:amino acid transport"/>
    <property type="evidence" value="ECO:0007669"/>
    <property type="project" value="UniProtKB-KW"/>
</dbReference>
<dbReference type="Pfam" id="PF00528">
    <property type="entry name" value="BPD_transp_1"/>
    <property type="match status" value="1"/>
</dbReference>
<feature type="transmembrane region" description="Helical" evidence="9">
    <location>
        <begin position="12"/>
        <end position="35"/>
    </location>
</feature>
<dbReference type="GO" id="GO:0022857">
    <property type="term" value="F:transmembrane transporter activity"/>
    <property type="evidence" value="ECO:0007669"/>
    <property type="project" value="InterPro"/>
</dbReference>
<comment type="similarity">
    <text evidence="2">Belongs to the binding-protein-dependent transport system permease family. HisMQ subfamily.</text>
</comment>
<dbReference type="Gene3D" id="1.10.3720.10">
    <property type="entry name" value="MetI-like"/>
    <property type="match status" value="1"/>
</dbReference>
<feature type="domain" description="ABC transmembrane type-1" evidence="10">
    <location>
        <begin position="12"/>
        <end position="200"/>
    </location>
</feature>
<keyword evidence="12" id="KW-1185">Reference proteome</keyword>
<protein>
    <submittedName>
        <fullName evidence="11">Amino acid ABC transporter permease</fullName>
    </submittedName>
</protein>
<keyword evidence="4" id="KW-1003">Cell membrane</keyword>
<comment type="subcellular location">
    <subcellularLocation>
        <location evidence="1">Cell inner membrane</location>
        <topology evidence="1">Multi-pass membrane protein</topology>
    </subcellularLocation>
    <subcellularLocation>
        <location evidence="9">Cell membrane</location>
        <topology evidence="9">Multi-pass membrane protein</topology>
    </subcellularLocation>
</comment>
<keyword evidence="6" id="KW-0029">Amino-acid transport</keyword>
<dbReference type="RefSeq" id="WP_053570127.1">
    <property type="nucleotide sequence ID" value="NZ_FCNY02000005.1"/>
</dbReference>
<dbReference type="InterPro" id="IPR010065">
    <property type="entry name" value="AA_ABC_transptr_permease_3TM"/>
</dbReference>
<keyword evidence="3 9" id="KW-0813">Transport</keyword>
<proteinExistence type="inferred from homology"/>
<dbReference type="GO" id="GO:0043190">
    <property type="term" value="C:ATP-binding cassette (ABC) transporter complex"/>
    <property type="evidence" value="ECO:0007669"/>
    <property type="project" value="InterPro"/>
</dbReference>
<evidence type="ECO:0000313" key="12">
    <source>
        <dbReference type="Proteomes" id="UP000054740"/>
    </source>
</evidence>
<reference evidence="12" key="1">
    <citation type="submission" date="2016-01" db="EMBL/GenBank/DDBJ databases">
        <authorList>
            <person name="Peeters C."/>
        </authorList>
    </citation>
    <scope>NUCLEOTIDE SEQUENCE [LARGE SCALE GENOMIC DNA]</scope>
</reference>
<dbReference type="InterPro" id="IPR000515">
    <property type="entry name" value="MetI-like"/>
</dbReference>
<evidence type="ECO:0000256" key="9">
    <source>
        <dbReference type="RuleBase" id="RU363032"/>
    </source>
</evidence>
<dbReference type="SUPFAM" id="SSF161098">
    <property type="entry name" value="MetI-like"/>
    <property type="match status" value="1"/>
</dbReference>
<keyword evidence="7 9" id="KW-1133">Transmembrane helix</keyword>
<dbReference type="EMBL" id="FCNY02000005">
    <property type="protein sequence ID" value="SAL34606.1"/>
    <property type="molecule type" value="Genomic_DNA"/>
</dbReference>
<dbReference type="InterPro" id="IPR035906">
    <property type="entry name" value="MetI-like_sf"/>
</dbReference>
<gene>
    <name evidence="11" type="ORF">AWB70_02374</name>
</gene>
<evidence type="ECO:0000256" key="1">
    <source>
        <dbReference type="ARBA" id="ARBA00004429"/>
    </source>
</evidence>
<evidence type="ECO:0000256" key="5">
    <source>
        <dbReference type="ARBA" id="ARBA00022692"/>
    </source>
</evidence>
<feature type="transmembrane region" description="Helical" evidence="9">
    <location>
        <begin position="75"/>
        <end position="94"/>
    </location>
</feature>
<evidence type="ECO:0000256" key="3">
    <source>
        <dbReference type="ARBA" id="ARBA00022448"/>
    </source>
</evidence>
<accession>A0A158GR69</accession>
<organism evidence="11 12">
    <name type="scientific">Caballeronia cordobensis</name>
    <name type="common">Burkholderia cordobensis</name>
    <dbReference type="NCBI Taxonomy" id="1353886"/>
    <lineage>
        <taxon>Bacteria</taxon>
        <taxon>Pseudomonadati</taxon>
        <taxon>Pseudomonadota</taxon>
        <taxon>Betaproteobacteria</taxon>
        <taxon>Burkholderiales</taxon>
        <taxon>Burkholderiaceae</taxon>
        <taxon>Caballeronia</taxon>
    </lineage>
</organism>